<name>A0AAW1LW24_POPJA</name>
<protein>
    <submittedName>
        <fullName evidence="4">CoA-transferase family III</fullName>
    </submittedName>
</protein>
<dbReference type="PANTHER" id="PTHR48207">
    <property type="entry name" value="SUCCINATE--HYDROXYMETHYLGLUTARATE COA-TRANSFERASE"/>
    <property type="match status" value="1"/>
</dbReference>
<comment type="similarity">
    <text evidence="1">Belongs to the CoA-transferase III family.</text>
</comment>
<dbReference type="GO" id="GO:0004865">
    <property type="term" value="F:protein serine/threonine phosphatase inhibitor activity"/>
    <property type="evidence" value="ECO:0007669"/>
    <property type="project" value="InterPro"/>
</dbReference>
<sequence length="542" mass="59014">MFAIYTIIRANYKGLKIDSALKLRSINTSVKQDQPPLSGVRIVDLTRIVAGPYCTMILGDMGAEIIKIEKPGSGDEARNWGPPFIGDSGESCYFISLNRNKKSVCVDLKSKAGQKIVYDLVKKSDVLVENYVPGKLADLNLDYNRLKEVAPHLIYCSITGYGPDGPYSQKPGYDVIAASLGGFLHITGPEDGAPVKAGVAVTDLSTGLYAHGAILAALIQRGKTGVGQKIDANLVSTQLATLINIGSNYLNAGKEAKRWGTAHESVVPYEAFPTKDGYYTIGTGSDKQFRDLCYKINLSEIATDPKYLTNALRVKNRKELIPLLKATLVTKTNKEWNEIFADATFPCCAINSVGAAFNDRHVKVPLLCDKFIEEVEHSTAGRIKLVGPAVRFSSGGNKIRSAPPVLGQHTSDVLQNILGYGRDEILKLKEAKDAELPTLHLKLRKPKTSRKVQWTTETVDNECLNKKKSKCCCIYKKPKEFGESSSSEDDSDDECDHCKGHVDKKKATASTPTDSNDGSNITGTLPSNEKSEHPPPSDPPPP</sequence>
<organism evidence="4 5">
    <name type="scientific">Popillia japonica</name>
    <name type="common">Japanese beetle</name>
    <dbReference type="NCBI Taxonomy" id="7064"/>
    <lineage>
        <taxon>Eukaryota</taxon>
        <taxon>Metazoa</taxon>
        <taxon>Ecdysozoa</taxon>
        <taxon>Arthropoda</taxon>
        <taxon>Hexapoda</taxon>
        <taxon>Insecta</taxon>
        <taxon>Pterygota</taxon>
        <taxon>Neoptera</taxon>
        <taxon>Endopterygota</taxon>
        <taxon>Coleoptera</taxon>
        <taxon>Polyphaga</taxon>
        <taxon>Scarabaeiformia</taxon>
        <taxon>Scarabaeidae</taxon>
        <taxon>Rutelinae</taxon>
        <taxon>Popillia</taxon>
    </lineage>
</organism>
<dbReference type="Gene3D" id="3.40.50.10540">
    <property type="entry name" value="Crotonobetainyl-coa:carnitine coa-transferase, domain 1"/>
    <property type="match status" value="1"/>
</dbReference>
<feature type="compositionally biased region" description="Polar residues" evidence="3">
    <location>
        <begin position="508"/>
        <end position="528"/>
    </location>
</feature>
<evidence type="ECO:0000256" key="1">
    <source>
        <dbReference type="ARBA" id="ARBA00008383"/>
    </source>
</evidence>
<keyword evidence="5" id="KW-1185">Reference proteome</keyword>
<evidence type="ECO:0000256" key="3">
    <source>
        <dbReference type="SAM" id="MobiDB-lite"/>
    </source>
</evidence>
<gene>
    <name evidence="4" type="ORF">QE152_g10312</name>
</gene>
<dbReference type="AlphaFoldDB" id="A0AAW1LW24"/>
<comment type="caution">
    <text evidence="4">The sequence shown here is derived from an EMBL/GenBank/DDBJ whole genome shotgun (WGS) entry which is preliminary data.</text>
</comment>
<dbReference type="SUPFAM" id="SSF89796">
    <property type="entry name" value="CoA-transferase family III (CaiB/BaiF)"/>
    <property type="match status" value="1"/>
</dbReference>
<dbReference type="PANTHER" id="PTHR48207:SF3">
    <property type="entry name" value="SUCCINATE--HYDROXYMETHYLGLUTARATE COA-TRANSFERASE"/>
    <property type="match status" value="1"/>
</dbReference>
<dbReference type="InterPro" id="IPR011107">
    <property type="entry name" value="PPI_Ypi1"/>
</dbReference>
<feature type="region of interest" description="Disordered" evidence="3">
    <location>
        <begin position="480"/>
        <end position="542"/>
    </location>
</feature>
<dbReference type="Pfam" id="PF02515">
    <property type="entry name" value="CoA_transf_3"/>
    <property type="match status" value="1"/>
</dbReference>
<dbReference type="InterPro" id="IPR050483">
    <property type="entry name" value="CoA-transferase_III_domain"/>
</dbReference>
<dbReference type="GO" id="GO:0047369">
    <property type="term" value="F:succinate-hydroxymethylglutarate CoA-transferase activity"/>
    <property type="evidence" value="ECO:0007669"/>
    <property type="project" value="TreeGrafter"/>
</dbReference>
<dbReference type="GO" id="GO:0005739">
    <property type="term" value="C:mitochondrion"/>
    <property type="evidence" value="ECO:0007669"/>
    <property type="project" value="TreeGrafter"/>
</dbReference>
<dbReference type="InterPro" id="IPR003673">
    <property type="entry name" value="CoA-Trfase_fam_III"/>
</dbReference>
<dbReference type="Pfam" id="PF07491">
    <property type="entry name" value="PPI_Ypi1"/>
    <property type="match status" value="1"/>
</dbReference>
<dbReference type="InterPro" id="IPR023606">
    <property type="entry name" value="CoA-Trfase_III_dom_1_sf"/>
</dbReference>
<dbReference type="InterPro" id="IPR044855">
    <property type="entry name" value="CoA-Trfase_III_dom3_sf"/>
</dbReference>
<dbReference type="Gene3D" id="3.30.1540.10">
    <property type="entry name" value="formyl-coa transferase, domain 3"/>
    <property type="match status" value="1"/>
</dbReference>
<accession>A0AAW1LW24</accession>
<dbReference type="EMBL" id="JASPKY010000093">
    <property type="protein sequence ID" value="KAK9737964.1"/>
    <property type="molecule type" value="Genomic_DNA"/>
</dbReference>
<evidence type="ECO:0000313" key="5">
    <source>
        <dbReference type="Proteomes" id="UP001458880"/>
    </source>
</evidence>
<keyword evidence="2" id="KW-0808">Transferase</keyword>
<dbReference type="FunFam" id="3.40.50.10540:FF:000005">
    <property type="entry name" value="succinate--hydroxymethylglutarate CoA-transferase isoform X1"/>
    <property type="match status" value="1"/>
</dbReference>
<dbReference type="Proteomes" id="UP001458880">
    <property type="component" value="Unassembled WGS sequence"/>
</dbReference>
<evidence type="ECO:0000313" key="4">
    <source>
        <dbReference type="EMBL" id="KAK9737964.1"/>
    </source>
</evidence>
<reference evidence="4 5" key="1">
    <citation type="journal article" date="2024" name="BMC Genomics">
        <title>De novo assembly and annotation of Popillia japonica's genome with initial clues to its potential as an invasive pest.</title>
        <authorList>
            <person name="Cucini C."/>
            <person name="Boschi S."/>
            <person name="Funari R."/>
            <person name="Cardaioli E."/>
            <person name="Iannotti N."/>
            <person name="Marturano G."/>
            <person name="Paoli F."/>
            <person name="Bruttini M."/>
            <person name="Carapelli A."/>
            <person name="Frati F."/>
            <person name="Nardi F."/>
        </authorList>
    </citation>
    <scope>NUCLEOTIDE SEQUENCE [LARGE SCALE GENOMIC DNA]</scope>
    <source>
        <strain evidence="4">DMR45628</strain>
    </source>
</reference>
<proteinExistence type="inferred from homology"/>
<evidence type="ECO:0000256" key="2">
    <source>
        <dbReference type="ARBA" id="ARBA00022679"/>
    </source>
</evidence>
<feature type="compositionally biased region" description="Acidic residues" evidence="3">
    <location>
        <begin position="486"/>
        <end position="495"/>
    </location>
</feature>